<proteinExistence type="predicted"/>
<gene>
    <name evidence="1" type="ORF">JEM65_21470</name>
</gene>
<keyword evidence="2" id="KW-1185">Reference proteome</keyword>
<evidence type="ECO:0000313" key="1">
    <source>
        <dbReference type="EMBL" id="MBJ7883192.1"/>
    </source>
</evidence>
<feature type="non-terminal residue" evidence="1">
    <location>
        <position position="1"/>
    </location>
</feature>
<organism evidence="1 2">
    <name type="scientific">Gelidibacter salicanalis</name>
    <dbReference type="NCBI Taxonomy" id="291193"/>
    <lineage>
        <taxon>Bacteria</taxon>
        <taxon>Pseudomonadati</taxon>
        <taxon>Bacteroidota</taxon>
        <taxon>Flavobacteriia</taxon>
        <taxon>Flavobacteriales</taxon>
        <taxon>Flavobacteriaceae</taxon>
        <taxon>Gelidibacter</taxon>
    </lineage>
</organism>
<dbReference type="Proteomes" id="UP000662373">
    <property type="component" value="Unassembled WGS sequence"/>
</dbReference>
<name>A0A934KPP2_9FLAO</name>
<sequence>KVNEDLRVPYDLNGLPCAAYQVMITTDDEEVTYTIETVEKVVETPIVYPLMAYGKKVNDYTANLVVIGLSKAGVD</sequence>
<feature type="non-terminal residue" evidence="1">
    <location>
        <position position="75"/>
    </location>
</feature>
<protein>
    <submittedName>
        <fullName evidence="1">Uncharacterized protein</fullName>
    </submittedName>
</protein>
<accession>A0A934KPP2</accession>
<reference evidence="1 2" key="1">
    <citation type="submission" date="2020-09" db="EMBL/GenBank/DDBJ databases">
        <title>Draft genome of Gelidibacter salicanalis PAMC21136.</title>
        <authorList>
            <person name="Park H."/>
        </authorList>
    </citation>
    <scope>NUCLEOTIDE SEQUENCE [LARGE SCALE GENOMIC DNA]</scope>
    <source>
        <strain evidence="1 2">PAMC21136</strain>
    </source>
</reference>
<dbReference type="RefSeq" id="WP_199603793.1">
    <property type="nucleotide sequence ID" value="NZ_JAEHJZ010000265.1"/>
</dbReference>
<dbReference type="EMBL" id="JAEHJZ010000265">
    <property type="protein sequence ID" value="MBJ7883192.1"/>
    <property type="molecule type" value="Genomic_DNA"/>
</dbReference>
<evidence type="ECO:0000313" key="2">
    <source>
        <dbReference type="Proteomes" id="UP000662373"/>
    </source>
</evidence>
<dbReference type="AlphaFoldDB" id="A0A934KPP2"/>
<comment type="caution">
    <text evidence="1">The sequence shown here is derived from an EMBL/GenBank/DDBJ whole genome shotgun (WGS) entry which is preliminary data.</text>
</comment>